<accession>A0A930USN6</accession>
<dbReference type="EMBL" id="JADION010000015">
    <property type="protein sequence ID" value="MBF4102565.1"/>
    <property type="molecule type" value="Genomic_DNA"/>
</dbReference>
<name>A0A930USN6_9PAST</name>
<proteinExistence type="predicted"/>
<gene>
    <name evidence="1" type="ORF">INT80_06480</name>
</gene>
<reference evidence="1" key="1">
    <citation type="submission" date="2020-11" db="EMBL/GenBank/DDBJ databases">
        <title>Gallibacterium anatis 1637, full genome, WGS.</title>
        <authorList>
            <person name="Laishevtcev A.I."/>
            <person name="Yakimova E.A."/>
            <person name="Petkovich D."/>
            <person name="Stepanova T.V."/>
            <person name="Kalendr R.S."/>
            <person name="Rubalsky E.O."/>
            <person name="Zulkarneev E.R."/>
            <person name="Aleshkin A.V."/>
        </authorList>
    </citation>
    <scope>NUCLEOTIDE SEQUENCE</scope>
    <source>
        <strain evidence="1">1637</strain>
    </source>
</reference>
<evidence type="ECO:0000313" key="1">
    <source>
        <dbReference type="EMBL" id="MBF4102565.1"/>
    </source>
</evidence>
<organism evidence="1">
    <name type="scientific">Gallibacterium anatis</name>
    <dbReference type="NCBI Taxonomy" id="750"/>
    <lineage>
        <taxon>Bacteria</taxon>
        <taxon>Pseudomonadati</taxon>
        <taxon>Pseudomonadota</taxon>
        <taxon>Gammaproteobacteria</taxon>
        <taxon>Pasteurellales</taxon>
        <taxon>Pasteurellaceae</taxon>
        <taxon>Gallibacterium</taxon>
    </lineage>
</organism>
<dbReference type="AlphaFoldDB" id="A0A930USN6"/>
<comment type="caution">
    <text evidence="1">The sequence shown here is derived from an EMBL/GenBank/DDBJ whole genome shotgun (WGS) entry which is preliminary data.</text>
</comment>
<protein>
    <submittedName>
        <fullName evidence="1">Uncharacterized protein</fullName>
    </submittedName>
</protein>
<sequence>MTVIHGGSIKTGTVIAEKLAANSVTTEKITAGAVNASRLRQTPSPQTILPQKPFLPISSMFQTYPRLVRI</sequence>